<dbReference type="RefSeq" id="WP_111836515.1">
    <property type="nucleotide sequence ID" value="NZ_UAPQ01000007.1"/>
</dbReference>
<accession>A0ABY1VPB4</accession>
<evidence type="ECO:0000256" key="1">
    <source>
        <dbReference type="SAM" id="Phobius"/>
    </source>
</evidence>
<reference evidence="2 3" key="1">
    <citation type="submission" date="2018-06" db="EMBL/GenBank/DDBJ databases">
        <authorList>
            <consortium name="Pathogen Informatics"/>
            <person name="Doyle S."/>
        </authorList>
    </citation>
    <scope>NUCLEOTIDE SEQUENCE [LARGE SCALE GENOMIC DNA]</scope>
    <source>
        <strain evidence="2 3">NCTC11535</strain>
    </source>
</reference>
<feature type="transmembrane region" description="Helical" evidence="1">
    <location>
        <begin position="22"/>
        <end position="50"/>
    </location>
</feature>
<dbReference type="PROSITE" id="PS51257">
    <property type="entry name" value="PROKAR_LIPOPROTEIN"/>
    <property type="match status" value="1"/>
</dbReference>
<evidence type="ECO:0000313" key="3">
    <source>
        <dbReference type="Proteomes" id="UP000250006"/>
    </source>
</evidence>
<name>A0ABY1VPB4_9ACTO</name>
<evidence type="ECO:0000313" key="2">
    <source>
        <dbReference type="EMBL" id="SPT53557.1"/>
    </source>
</evidence>
<sequence>MSRLLNLDSPFYRAYSAAADLVIVNVLTLLGCLPVVTAGASLTACARVVADMVREEEGYVLRTWWRAFSGALRQSLGWWLPLLGLLALGLWEARLLGSTTSATVGGGLSGLLLAGLVVLLGVLVWLVPLSAVFDNTLPAHLSNALRLAVGRLDLTVACLLVLAAPVTLAWLAPDAWAPLAWFTVFLGVAFGAYLIALLQRGVMDRLRGGSEIV</sequence>
<dbReference type="EMBL" id="UAPQ01000007">
    <property type="protein sequence ID" value="SPT53557.1"/>
    <property type="molecule type" value="Genomic_DNA"/>
</dbReference>
<organism evidence="2 3">
    <name type="scientific">Actinomyces bovis</name>
    <dbReference type="NCBI Taxonomy" id="1658"/>
    <lineage>
        <taxon>Bacteria</taxon>
        <taxon>Bacillati</taxon>
        <taxon>Actinomycetota</taxon>
        <taxon>Actinomycetes</taxon>
        <taxon>Actinomycetales</taxon>
        <taxon>Actinomycetaceae</taxon>
        <taxon>Actinomyces</taxon>
    </lineage>
</organism>
<feature type="transmembrane region" description="Helical" evidence="1">
    <location>
        <begin position="179"/>
        <end position="198"/>
    </location>
</feature>
<keyword evidence="1" id="KW-0812">Transmembrane</keyword>
<comment type="caution">
    <text evidence="2">The sequence shown here is derived from an EMBL/GenBank/DDBJ whole genome shotgun (WGS) entry which is preliminary data.</text>
</comment>
<protein>
    <submittedName>
        <fullName evidence="2">Predicted integral membrane protein</fullName>
    </submittedName>
</protein>
<dbReference type="Proteomes" id="UP000250006">
    <property type="component" value="Unassembled WGS sequence"/>
</dbReference>
<dbReference type="Pfam" id="PF04854">
    <property type="entry name" value="DUF624"/>
    <property type="match status" value="1"/>
</dbReference>
<keyword evidence="3" id="KW-1185">Reference proteome</keyword>
<feature type="transmembrane region" description="Helical" evidence="1">
    <location>
        <begin position="111"/>
        <end position="133"/>
    </location>
</feature>
<feature type="transmembrane region" description="Helical" evidence="1">
    <location>
        <begin position="71"/>
        <end position="91"/>
    </location>
</feature>
<gene>
    <name evidence="2" type="ORF">NCTC11535_01226</name>
</gene>
<dbReference type="InterPro" id="IPR006938">
    <property type="entry name" value="DUF624"/>
</dbReference>
<keyword evidence="1" id="KW-1133">Transmembrane helix</keyword>
<keyword evidence="1" id="KW-0472">Membrane</keyword>
<proteinExistence type="predicted"/>